<name>A0A449BBI9_9BACT</name>
<gene>
    <name evidence="1" type="primary">MCYN0834</name>
    <name evidence="1" type="ORF">NCTC10184_00657</name>
</gene>
<dbReference type="OrthoDB" id="399030at2"/>
<dbReference type="InterPro" id="IPR004401">
    <property type="entry name" value="YbaB/EbfC"/>
</dbReference>
<keyword evidence="2" id="KW-1185">Reference proteome</keyword>
<dbReference type="SUPFAM" id="SSF82607">
    <property type="entry name" value="YbaB-like"/>
    <property type="match status" value="1"/>
</dbReference>
<accession>A0A449BBI9</accession>
<dbReference type="Gene3D" id="3.30.1310.10">
    <property type="entry name" value="Nucleoid-associated protein YbaB-like domain"/>
    <property type="match status" value="1"/>
</dbReference>
<dbReference type="GO" id="GO:0003677">
    <property type="term" value="F:DNA binding"/>
    <property type="evidence" value="ECO:0007669"/>
    <property type="project" value="InterPro"/>
</dbReference>
<dbReference type="RefSeq" id="WP_129623235.1">
    <property type="nucleotide sequence ID" value="NZ_LR215043.1"/>
</dbReference>
<reference evidence="1 2" key="1">
    <citation type="submission" date="2019-01" db="EMBL/GenBank/DDBJ databases">
        <authorList>
            <consortium name="Pathogen Informatics"/>
        </authorList>
    </citation>
    <scope>NUCLEOTIDE SEQUENCE [LARGE SCALE GENOMIC DNA]</scope>
    <source>
        <strain evidence="1 2">NCTC10184</strain>
    </source>
</reference>
<evidence type="ECO:0000313" key="2">
    <source>
        <dbReference type="Proteomes" id="UP000290876"/>
    </source>
</evidence>
<dbReference type="Pfam" id="PF02575">
    <property type="entry name" value="YbaB_DNA_bd"/>
    <property type="match status" value="1"/>
</dbReference>
<evidence type="ECO:0000313" key="1">
    <source>
        <dbReference type="EMBL" id="VEU78413.1"/>
    </source>
</evidence>
<dbReference type="EMBL" id="LR215043">
    <property type="protein sequence ID" value="VEU78413.1"/>
    <property type="molecule type" value="Genomic_DNA"/>
</dbReference>
<dbReference type="KEGG" id="mcob:NCTC10184_00657"/>
<dbReference type="PIRSF" id="PIRSF004555">
    <property type="entry name" value="UCP004555"/>
    <property type="match status" value="1"/>
</dbReference>
<proteinExistence type="predicted"/>
<protein>
    <submittedName>
        <fullName evidence="1">UPF0133 protein MALL_0399</fullName>
    </submittedName>
</protein>
<dbReference type="InterPro" id="IPR036894">
    <property type="entry name" value="YbaB-like_sf"/>
</dbReference>
<organism evidence="1 2">
    <name type="scientific">Mycoplasmopsis columbinasalis</name>
    <dbReference type="NCBI Taxonomy" id="114880"/>
    <lineage>
        <taxon>Bacteria</taxon>
        <taxon>Bacillati</taxon>
        <taxon>Mycoplasmatota</taxon>
        <taxon>Mycoplasmoidales</taxon>
        <taxon>Metamycoplasmataceae</taxon>
        <taxon>Mycoplasmopsis</taxon>
    </lineage>
</organism>
<dbReference type="AlphaFoldDB" id="A0A449BBI9"/>
<dbReference type="Proteomes" id="UP000290876">
    <property type="component" value="Chromosome"/>
</dbReference>
<sequence>MDAQQLRKAKKLQQETMAKQETFEKQEFSLEKHGIEIKANGARKILALKIKDSVLFDPEDPETLEDLLILTLNELFENISDEEDKLLPNIPGF</sequence>